<gene>
    <name evidence="1" type="ORF">FuraDRAFT_3543</name>
</gene>
<comment type="caution">
    <text evidence="1">The sequence shown here is derived from an EMBL/GenBank/DDBJ whole genome shotgun (WGS) entry which is preliminary data.</text>
</comment>
<proteinExistence type="predicted"/>
<dbReference type="eggNOG" id="ENOG502ZDEC">
    <property type="taxonomic scope" value="Bacteria"/>
</dbReference>
<evidence type="ECO:0000313" key="1">
    <source>
        <dbReference type="EMBL" id="EEG07112.1"/>
    </source>
</evidence>
<protein>
    <submittedName>
        <fullName evidence="1">Uncharacterized protein</fullName>
    </submittedName>
</protein>
<name>B9Z857_9NEIS</name>
<dbReference type="Proteomes" id="UP000003165">
    <property type="component" value="Unassembled WGS sequence"/>
</dbReference>
<dbReference type="RefSeq" id="WP_008955562.1">
    <property type="nucleotide sequence ID" value="NZ_ACIS01000011.1"/>
</dbReference>
<sequence>MAHEIIDTPETAESKPIKAAPALVRSQLKLREAVSNHWRVIVGKDVTRERLCQSDFWSIVSRDFTPYDEIAVASETGRFYARLLVLSAGQGYCDLYELEYHELPVLLAPVDSMPNGYDIFYAGPEKGWCCKRLVDGVLMFEGETSKQSAVNRLLDHGTFSGR</sequence>
<keyword evidence="2" id="KW-1185">Reference proteome</keyword>
<accession>B9Z857</accession>
<organism evidence="1 2">
    <name type="scientific">Pseudogulbenkiania ferrooxidans 2002</name>
    <dbReference type="NCBI Taxonomy" id="279714"/>
    <lineage>
        <taxon>Bacteria</taxon>
        <taxon>Pseudomonadati</taxon>
        <taxon>Pseudomonadota</taxon>
        <taxon>Betaproteobacteria</taxon>
        <taxon>Neisseriales</taxon>
        <taxon>Chromobacteriaceae</taxon>
        <taxon>Pseudogulbenkiania</taxon>
    </lineage>
</organism>
<evidence type="ECO:0000313" key="2">
    <source>
        <dbReference type="Proteomes" id="UP000003165"/>
    </source>
</evidence>
<dbReference type="AlphaFoldDB" id="B9Z857"/>
<dbReference type="EMBL" id="ACIS01000011">
    <property type="protein sequence ID" value="EEG07112.1"/>
    <property type="molecule type" value="Genomic_DNA"/>
</dbReference>
<reference evidence="1 2" key="1">
    <citation type="submission" date="2009-02" db="EMBL/GenBank/DDBJ databases">
        <title>Sequencing of the draft genome and assembly of Lutiella nitroferrum 2002.</title>
        <authorList>
            <consortium name="US DOE Joint Genome Institute (JGI-PGF)"/>
            <person name="Lucas S."/>
            <person name="Copeland A."/>
            <person name="Lapidus A."/>
            <person name="Glavina del Rio T."/>
            <person name="Tice H."/>
            <person name="Bruce D."/>
            <person name="Goodwin L."/>
            <person name="Pitluck S."/>
            <person name="Larimer F."/>
            <person name="Land M.L."/>
            <person name="Hauser L."/>
            <person name="Coates J.D."/>
        </authorList>
    </citation>
    <scope>NUCLEOTIDE SEQUENCE [LARGE SCALE GENOMIC DNA]</scope>
    <source>
        <strain evidence="1 2">2002</strain>
    </source>
</reference>